<evidence type="ECO:0000256" key="5">
    <source>
        <dbReference type="ARBA" id="ARBA00023157"/>
    </source>
</evidence>
<dbReference type="InterPro" id="IPR001382">
    <property type="entry name" value="Glyco_hydro_47"/>
</dbReference>
<dbReference type="GO" id="GO:0016020">
    <property type="term" value="C:membrane"/>
    <property type="evidence" value="ECO:0007669"/>
    <property type="project" value="InterPro"/>
</dbReference>
<dbReference type="AlphaFoldDB" id="A0A0G2EYW6"/>
<feature type="compositionally biased region" description="Polar residues" evidence="10">
    <location>
        <begin position="503"/>
        <end position="518"/>
    </location>
</feature>
<evidence type="ECO:0000313" key="12">
    <source>
        <dbReference type="EMBL" id="KKY27271.1"/>
    </source>
</evidence>
<feature type="region of interest" description="Disordered" evidence="10">
    <location>
        <begin position="444"/>
        <end position="519"/>
    </location>
</feature>
<feature type="region of interest" description="Disordered" evidence="10">
    <location>
        <begin position="728"/>
        <end position="763"/>
    </location>
</feature>
<dbReference type="EMBL" id="LCWF01000026">
    <property type="protein sequence ID" value="KKY27271.1"/>
    <property type="molecule type" value="Genomic_DNA"/>
</dbReference>
<keyword evidence="11" id="KW-1133">Transmembrane helix</keyword>
<sequence>MFRLRRYRVFLIVAILTCITVYHLSHVSNWDGAANLEKLKGFGSSFTDQALDRGKEQQAGQSEPENKPAAANDGEAPATIPTPVLEKAPVAITSSSSSSLTLSSSSSSQYVVPTRPAQTPTEDNTDAAVDPDTEPAVPAAEMKQYVEQVGQGRFEGRPLDSSQPKSHWKKQPEHFPIPSASIIPLPSGRSKSIPVVQKAFKDESVTAKTDRERKLLAIKDAFVRAWNGYKEHALPHDELMPVTGEYKDPFNGWGATLVDTLDTLWIMGLKEEFETAVEAVKNIDFTTSNRKDIPVFETTIRYLGGLLAAYDISNQKYTILLSKAQELAEVLMGAFDTPNRMPQMYYNWAPSYASQPHRSGTRVVLAELGSLSMEFTRLAQLTRDNRYYDAIARITNELEAWQNNTKVPGLWPVHVDASGCYKAKREVGDDANAGVQEALTANQVNVPAVDDSTRELNADLPNADTSKTTKIGSTKVEKDFEKRQLDDAGVPPAAAKSTLGEKTGSQTGTSKGSASTHQQFDEIDCEPQGLASPPHSKSDKFTLGAMTDSTFEYLPKQHLLLGGQIPQYQTMYEYAMDAARKKLLFRPMTRDNRDILFSGKLSTSGQQELDGEEVKDVFEAEAAHLTCFAGGMFALGAKVFGIEGDLEIASKLTDGCIWAYESTVTHIMPEAALVVKCDDPEKCTWDETKWWDALDTKPEERIKSVQEWNQRQKELAEQVAATEVQKKLDGGEENAPVETGAAEAATGEATEIESHSSGPQKRQVIKSSITYEDGGTAADAAAKKNEPVQNEPTKTTISKVVVPADTEADPVATTLVNEVMKSLFTPMPIMSHEEFAKKKIEEQALPESYTHIFSRKYILRPEAIESVFIMYRITGDEYWREKGWKMFTAIQKSTHTEIANSAIHDVTKELVEHDNTMESFWLAETLKYFYLLFSDPSVVSLDDWVLNTEAHPFKRPA</sequence>
<dbReference type="PRINTS" id="PR00747">
    <property type="entry name" value="GLYHDRLASE47"/>
</dbReference>
<dbReference type="Gene3D" id="1.50.10.10">
    <property type="match status" value="3"/>
</dbReference>
<evidence type="ECO:0000256" key="8">
    <source>
        <dbReference type="PIRSR" id="PIRSR601382-3"/>
    </source>
</evidence>
<dbReference type="SUPFAM" id="SSF48225">
    <property type="entry name" value="Seven-hairpin glycosidases"/>
    <property type="match status" value="1"/>
</dbReference>
<keyword evidence="13" id="KW-1185">Reference proteome</keyword>
<keyword evidence="4 9" id="KW-0378">Hydrolase</keyword>
<reference evidence="12 13" key="2">
    <citation type="submission" date="2015-05" db="EMBL/GenBank/DDBJ databases">
        <authorList>
            <person name="Morales-Cruz A."/>
            <person name="Amrine K.C."/>
            <person name="Cantu D."/>
        </authorList>
    </citation>
    <scope>NUCLEOTIDE SEQUENCE [LARGE SCALE GENOMIC DNA]</scope>
    <source>
        <strain evidence="12">UCRPC4</strain>
    </source>
</reference>
<dbReference type="GO" id="GO:0005783">
    <property type="term" value="C:endoplasmic reticulum"/>
    <property type="evidence" value="ECO:0007669"/>
    <property type="project" value="TreeGrafter"/>
</dbReference>
<feature type="active site" evidence="6">
    <location>
        <position position="862"/>
    </location>
</feature>
<evidence type="ECO:0000313" key="13">
    <source>
        <dbReference type="Proteomes" id="UP000053317"/>
    </source>
</evidence>
<feature type="compositionally biased region" description="Low complexity" evidence="10">
    <location>
        <begin position="738"/>
        <end position="749"/>
    </location>
</feature>
<comment type="pathway">
    <text evidence="2">Protein modification; protein glycosylation.</text>
</comment>
<dbReference type="PANTHER" id="PTHR11742">
    <property type="entry name" value="MANNOSYL-OLIGOSACCHARIDE ALPHA-1,2-MANNOSIDASE-RELATED"/>
    <property type="match status" value="1"/>
</dbReference>
<feature type="region of interest" description="Disordered" evidence="10">
    <location>
        <begin position="51"/>
        <end position="80"/>
    </location>
</feature>
<comment type="similarity">
    <text evidence="3 9">Belongs to the glycosyl hydrolase 47 family.</text>
</comment>
<dbReference type="InterPro" id="IPR012341">
    <property type="entry name" value="6hp_glycosidase-like_sf"/>
</dbReference>
<dbReference type="GO" id="GO:0005509">
    <property type="term" value="F:calcium ion binding"/>
    <property type="evidence" value="ECO:0007669"/>
    <property type="project" value="InterPro"/>
</dbReference>
<feature type="region of interest" description="Disordered" evidence="10">
    <location>
        <begin position="97"/>
        <end position="133"/>
    </location>
</feature>
<dbReference type="GO" id="GO:0005975">
    <property type="term" value="P:carbohydrate metabolic process"/>
    <property type="evidence" value="ECO:0007669"/>
    <property type="project" value="InterPro"/>
</dbReference>
<dbReference type="PANTHER" id="PTHR11742:SF103">
    <property type="entry name" value="ENDOPLASMIC RETICULUM MANNOSIDASE MNL2-RELATED"/>
    <property type="match status" value="1"/>
</dbReference>
<evidence type="ECO:0000256" key="7">
    <source>
        <dbReference type="PIRSR" id="PIRSR601382-2"/>
    </source>
</evidence>
<feature type="binding site" evidence="7">
    <location>
        <position position="948"/>
    </location>
    <ligand>
        <name>Ca(2+)</name>
        <dbReference type="ChEBI" id="CHEBI:29108"/>
    </ligand>
</feature>
<protein>
    <recommendedName>
        <fullName evidence="9">alpha-1,2-Mannosidase</fullName>
        <ecNumber evidence="9">3.2.1.-</ecNumber>
    </recommendedName>
</protein>
<feature type="compositionally biased region" description="Basic and acidic residues" evidence="10">
    <location>
        <begin position="475"/>
        <end position="486"/>
    </location>
</feature>
<dbReference type="UniPathway" id="UPA00378"/>
<evidence type="ECO:0000256" key="1">
    <source>
        <dbReference type="ARBA" id="ARBA00001913"/>
    </source>
</evidence>
<keyword evidence="5 8" id="KW-1015">Disulfide bond</keyword>
<evidence type="ECO:0000256" key="11">
    <source>
        <dbReference type="SAM" id="Phobius"/>
    </source>
</evidence>
<evidence type="ECO:0000256" key="2">
    <source>
        <dbReference type="ARBA" id="ARBA00004922"/>
    </source>
</evidence>
<dbReference type="OrthoDB" id="10052040at2759"/>
<feature type="active site" evidence="6">
    <location>
        <position position="548"/>
    </location>
</feature>
<evidence type="ECO:0000256" key="3">
    <source>
        <dbReference type="ARBA" id="ARBA00007658"/>
    </source>
</evidence>
<dbReference type="GO" id="GO:0036503">
    <property type="term" value="P:ERAD pathway"/>
    <property type="evidence" value="ECO:0007669"/>
    <property type="project" value="UniProtKB-ARBA"/>
</dbReference>
<name>A0A0G2EYW6_PHACM</name>
<feature type="compositionally biased region" description="Low complexity" evidence="10">
    <location>
        <begin position="97"/>
        <end position="108"/>
    </location>
</feature>
<dbReference type="InterPro" id="IPR036026">
    <property type="entry name" value="Seven-hairpin_glycosidases"/>
</dbReference>
<feature type="compositionally biased region" description="Polar residues" evidence="10">
    <location>
        <begin position="463"/>
        <end position="472"/>
    </location>
</feature>
<organism evidence="12 13">
    <name type="scientific">Phaeomoniella chlamydospora</name>
    <name type="common">Phaeoacremonium chlamydosporum</name>
    <dbReference type="NCBI Taxonomy" id="158046"/>
    <lineage>
        <taxon>Eukaryota</taxon>
        <taxon>Fungi</taxon>
        <taxon>Dikarya</taxon>
        <taxon>Ascomycota</taxon>
        <taxon>Pezizomycotina</taxon>
        <taxon>Eurotiomycetes</taxon>
        <taxon>Chaetothyriomycetidae</taxon>
        <taxon>Phaeomoniellales</taxon>
        <taxon>Phaeomoniellaceae</taxon>
        <taxon>Phaeomoniella</taxon>
    </lineage>
</organism>
<keyword evidence="9" id="KW-0326">Glycosidase</keyword>
<dbReference type="Proteomes" id="UP000053317">
    <property type="component" value="Unassembled WGS sequence"/>
</dbReference>
<comment type="cofactor">
    <cofactor evidence="1 7">
        <name>Ca(2+)</name>
        <dbReference type="ChEBI" id="CHEBI:29108"/>
    </cofactor>
</comment>
<dbReference type="Pfam" id="PF01532">
    <property type="entry name" value="Glyco_hydro_47"/>
    <property type="match status" value="1"/>
</dbReference>
<keyword evidence="11" id="KW-0472">Membrane</keyword>
<feature type="compositionally biased region" description="Acidic residues" evidence="10">
    <location>
        <begin position="123"/>
        <end position="133"/>
    </location>
</feature>
<feature type="disulfide bond" evidence="8">
    <location>
        <begin position="627"/>
        <end position="656"/>
    </location>
</feature>
<feature type="region of interest" description="Disordered" evidence="10">
    <location>
        <begin position="154"/>
        <end position="173"/>
    </location>
</feature>
<evidence type="ECO:0000256" key="10">
    <source>
        <dbReference type="SAM" id="MobiDB-lite"/>
    </source>
</evidence>
<keyword evidence="11" id="KW-0812">Transmembrane</keyword>
<keyword evidence="7" id="KW-0106">Calcium</keyword>
<accession>A0A0G2EYW6</accession>
<feature type="active site" description="Proton donor" evidence="6">
    <location>
        <position position="670"/>
    </location>
</feature>
<feature type="transmembrane region" description="Helical" evidence="11">
    <location>
        <begin position="7"/>
        <end position="25"/>
    </location>
</feature>
<evidence type="ECO:0000256" key="9">
    <source>
        <dbReference type="RuleBase" id="RU361193"/>
    </source>
</evidence>
<proteinExistence type="inferred from homology"/>
<gene>
    <name evidence="12" type="ORF">UCRPC4_g01173</name>
</gene>
<dbReference type="InterPro" id="IPR050749">
    <property type="entry name" value="Glycosyl_Hydrolase_47"/>
</dbReference>
<evidence type="ECO:0000256" key="6">
    <source>
        <dbReference type="PIRSR" id="PIRSR601382-1"/>
    </source>
</evidence>
<dbReference type="EC" id="3.2.1.-" evidence="9"/>
<comment type="caution">
    <text evidence="12">The sequence shown here is derived from an EMBL/GenBank/DDBJ whole genome shotgun (WGS) entry which is preliminary data.</text>
</comment>
<keyword evidence="7" id="KW-0479">Metal-binding</keyword>
<feature type="active site" description="Proton donor" evidence="6">
    <location>
        <position position="297"/>
    </location>
</feature>
<dbReference type="GO" id="GO:0004571">
    <property type="term" value="F:mannosyl-oligosaccharide 1,2-alpha-mannosidase activity"/>
    <property type="evidence" value="ECO:0007669"/>
    <property type="project" value="InterPro"/>
</dbReference>
<evidence type="ECO:0000256" key="4">
    <source>
        <dbReference type="ARBA" id="ARBA00022801"/>
    </source>
</evidence>
<reference evidence="12 13" key="1">
    <citation type="submission" date="2015-05" db="EMBL/GenBank/DDBJ databases">
        <title>Distinctive expansion of gene families associated with plant cell wall degradation and secondary metabolism in the genomes of grapevine trunk pathogens.</title>
        <authorList>
            <person name="Lawrence D.P."/>
            <person name="Travadon R."/>
            <person name="Rolshausen P.E."/>
            <person name="Baumgartner K."/>
        </authorList>
    </citation>
    <scope>NUCLEOTIDE SEQUENCE [LARGE SCALE GENOMIC DNA]</scope>
    <source>
        <strain evidence="12">UCRPC4</strain>
    </source>
</reference>